<gene>
    <name evidence="3" type="ORF">ACFQEV_07900</name>
</gene>
<sequence>MSDAGEPRAVELGEVTPARSRHAGRRSAVELVGELVVTGTAAGDVLAHDRSTLDERWSAETWSESASVVSAASFGDGVAVGERGPEGTVRLYDADGGELRWAYDTAADVGTPQRASRFFLPFVVDTASDGDRLYVASRRYERDGDHRSFSSAVYAFDEGGEPIWTHETDASPISIDADGRRLGVAYNRCPGTHQYGLVVLNAETGAVRWEWDPGTDGQRRVGDVSLVGDGAVVASHGDYRGYRLGRGGSEEWRVDLAPPTSVGDETLYAYPNHAHATADGAVFVTGNTYSTDGRETESLHPREHTAFGYTPDGERAWTASVGGFAGELGTEGGRVAVPGAQHFRTRDADVHGLRLFGVGVGHGASLETDGVVTAVALDGEAFAAVEEPVVYHDDGEERGTYRLLLGTEGRR</sequence>
<dbReference type="InterPro" id="IPR002372">
    <property type="entry name" value="PQQ_rpt_dom"/>
</dbReference>
<keyword evidence="4" id="KW-1185">Reference proteome</keyword>
<dbReference type="SMART" id="SM00564">
    <property type="entry name" value="PQQ"/>
    <property type="match status" value="4"/>
</dbReference>
<dbReference type="Proteomes" id="UP001596408">
    <property type="component" value="Unassembled WGS sequence"/>
</dbReference>
<dbReference type="Pfam" id="PF13360">
    <property type="entry name" value="PQQ_2"/>
    <property type="match status" value="1"/>
</dbReference>
<reference evidence="3 4" key="1">
    <citation type="journal article" date="2019" name="Int. J. Syst. Evol. Microbiol.">
        <title>The Global Catalogue of Microorganisms (GCM) 10K type strain sequencing project: providing services to taxonomists for standard genome sequencing and annotation.</title>
        <authorList>
            <consortium name="The Broad Institute Genomics Platform"/>
            <consortium name="The Broad Institute Genome Sequencing Center for Infectious Disease"/>
            <person name="Wu L."/>
            <person name="Ma J."/>
        </authorList>
    </citation>
    <scope>NUCLEOTIDE SEQUENCE [LARGE SCALE GENOMIC DNA]</scope>
    <source>
        <strain evidence="3 4">YIM 94188</strain>
    </source>
</reference>
<dbReference type="RefSeq" id="WP_379694474.1">
    <property type="nucleotide sequence ID" value="NZ_JBHSXH010000009.1"/>
</dbReference>
<evidence type="ECO:0000256" key="1">
    <source>
        <dbReference type="SAM" id="MobiDB-lite"/>
    </source>
</evidence>
<feature type="domain" description="Pyrrolo-quinoline quinone repeat" evidence="2">
    <location>
        <begin position="152"/>
        <end position="258"/>
    </location>
</feature>
<name>A0ABD5TWJ1_9EURY</name>
<protein>
    <submittedName>
        <fullName evidence="3">PQQ-binding-like beta-propeller repeat protein</fullName>
    </submittedName>
</protein>
<dbReference type="SUPFAM" id="SSF50998">
    <property type="entry name" value="Quinoprotein alcohol dehydrogenase-like"/>
    <property type="match status" value="1"/>
</dbReference>
<dbReference type="AlphaFoldDB" id="A0ABD5TWJ1"/>
<evidence type="ECO:0000313" key="3">
    <source>
        <dbReference type="EMBL" id="MFC6824915.1"/>
    </source>
</evidence>
<feature type="region of interest" description="Disordered" evidence="1">
    <location>
        <begin position="1"/>
        <end position="24"/>
    </location>
</feature>
<dbReference type="InterPro" id="IPR018391">
    <property type="entry name" value="PQQ_b-propeller_rpt"/>
</dbReference>
<accession>A0ABD5TWJ1</accession>
<evidence type="ECO:0000259" key="2">
    <source>
        <dbReference type="Pfam" id="PF13360"/>
    </source>
</evidence>
<dbReference type="EMBL" id="JBHSXH010000009">
    <property type="protein sequence ID" value="MFC6824915.1"/>
    <property type="molecule type" value="Genomic_DNA"/>
</dbReference>
<evidence type="ECO:0000313" key="4">
    <source>
        <dbReference type="Proteomes" id="UP001596408"/>
    </source>
</evidence>
<dbReference type="InterPro" id="IPR015943">
    <property type="entry name" value="WD40/YVTN_repeat-like_dom_sf"/>
</dbReference>
<organism evidence="3 4">
    <name type="scientific">Halopelagius fulvigenes</name>
    <dbReference type="NCBI Taxonomy" id="1198324"/>
    <lineage>
        <taxon>Archaea</taxon>
        <taxon>Methanobacteriati</taxon>
        <taxon>Methanobacteriota</taxon>
        <taxon>Stenosarchaea group</taxon>
        <taxon>Halobacteria</taxon>
        <taxon>Halobacteriales</taxon>
        <taxon>Haloferacaceae</taxon>
    </lineage>
</organism>
<feature type="compositionally biased region" description="Basic and acidic residues" evidence="1">
    <location>
        <begin position="1"/>
        <end position="11"/>
    </location>
</feature>
<dbReference type="InterPro" id="IPR011047">
    <property type="entry name" value="Quinoprotein_ADH-like_sf"/>
</dbReference>
<comment type="caution">
    <text evidence="3">The sequence shown here is derived from an EMBL/GenBank/DDBJ whole genome shotgun (WGS) entry which is preliminary data.</text>
</comment>
<proteinExistence type="predicted"/>
<dbReference type="Gene3D" id="2.130.10.10">
    <property type="entry name" value="YVTN repeat-like/Quinoprotein amine dehydrogenase"/>
    <property type="match status" value="1"/>
</dbReference>